<organism evidence="2">
    <name type="scientific">Daucus carota subsp. sativus</name>
    <name type="common">Carrot</name>
    <dbReference type="NCBI Taxonomy" id="79200"/>
    <lineage>
        <taxon>Eukaryota</taxon>
        <taxon>Viridiplantae</taxon>
        <taxon>Streptophyta</taxon>
        <taxon>Embryophyta</taxon>
        <taxon>Tracheophyta</taxon>
        <taxon>Spermatophyta</taxon>
        <taxon>Magnoliopsida</taxon>
        <taxon>eudicotyledons</taxon>
        <taxon>Gunneridae</taxon>
        <taxon>Pentapetalae</taxon>
        <taxon>asterids</taxon>
        <taxon>campanulids</taxon>
        <taxon>Apiales</taxon>
        <taxon>Apiaceae</taxon>
        <taxon>Apioideae</taxon>
        <taxon>Scandiceae</taxon>
        <taxon>Daucinae</taxon>
        <taxon>Daucus</taxon>
        <taxon>Daucus sect. Daucus</taxon>
    </lineage>
</organism>
<reference evidence="2" key="1">
    <citation type="journal article" date="2016" name="Nat. Genet.">
        <title>A high-quality carrot genome assembly provides new insights into carotenoid accumulation and asterid genome evolution.</title>
        <authorList>
            <person name="Iorizzo M."/>
            <person name="Ellison S."/>
            <person name="Senalik D."/>
            <person name="Zeng P."/>
            <person name="Satapoomin P."/>
            <person name="Huang J."/>
            <person name="Bowman M."/>
            <person name="Iovene M."/>
            <person name="Sanseverino W."/>
            <person name="Cavagnaro P."/>
            <person name="Yildiz M."/>
            <person name="Macko-Podgorni A."/>
            <person name="Moranska E."/>
            <person name="Grzebelus E."/>
            <person name="Grzebelus D."/>
            <person name="Ashrafi H."/>
            <person name="Zheng Z."/>
            <person name="Cheng S."/>
            <person name="Spooner D."/>
            <person name="Van Deynze A."/>
            <person name="Simon P."/>
        </authorList>
    </citation>
    <scope>NUCLEOTIDE SEQUENCE [LARGE SCALE GENOMIC DNA]</scope>
    <source>
        <tissue evidence="2">Leaf</tissue>
    </source>
</reference>
<protein>
    <submittedName>
        <fullName evidence="2">Uncharacterized protein</fullName>
    </submittedName>
</protein>
<feature type="region of interest" description="Disordered" evidence="1">
    <location>
        <begin position="1"/>
        <end position="58"/>
    </location>
</feature>
<evidence type="ECO:0000313" key="2">
    <source>
        <dbReference type="EMBL" id="KZN09349.1"/>
    </source>
</evidence>
<gene>
    <name evidence="2" type="ORF">DCAR_002005</name>
</gene>
<sequence>MAGHTQSATSNSSIYSPAPLTRRSPAISASTDHHLNLRAHQQPHKSRFQTPINNRFKP</sequence>
<proteinExistence type="predicted"/>
<comment type="caution">
    <text evidence="2">The sequence shown here is derived from an EMBL/GenBank/DDBJ whole genome shotgun (WGS) entry which is preliminary data.</text>
</comment>
<name>A0A166GU52_DAUCS</name>
<dbReference type="AlphaFoldDB" id="A0A166GU52"/>
<dbReference type="Gramene" id="KZN09349">
    <property type="protein sequence ID" value="KZN09349"/>
    <property type="gene ID" value="DCAR_002005"/>
</dbReference>
<accession>A0A166GU52</accession>
<feature type="compositionally biased region" description="Polar residues" evidence="1">
    <location>
        <begin position="1"/>
        <end position="15"/>
    </location>
</feature>
<feature type="compositionally biased region" description="Polar residues" evidence="1">
    <location>
        <begin position="48"/>
        <end position="58"/>
    </location>
</feature>
<dbReference type="EMBL" id="LNRQ01000001">
    <property type="protein sequence ID" value="KZN09349.1"/>
    <property type="molecule type" value="Genomic_DNA"/>
</dbReference>
<evidence type="ECO:0000256" key="1">
    <source>
        <dbReference type="SAM" id="MobiDB-lite"/>
    </source>
</evidence>